<dbReference type="KEGG" id="pary:A4V02_08135"/>
<evidence type="ECO:0000256" key="3">
    <source>
        <dbReference type="ARBA" id="ARBA00022679"/>
    </source>
</evidence>
<dbReference type="Gene3D" id="3.30.1330.30">
    <property type="match status" value="1"/>
</dbReference>
<dbReference type="PANTHER" id="PTHR43191:SF2">
    <property type="entry name" value="RRNA METHYLTRANSFERASE 3, MITOCHONDRIAL"/>
    <property type="match status" value="1"/>
</dbReference>
<dbReference type="Pfam" id="PF00588">
    <property type="entry name" value="SpoU_methylase"/>
    <property type="match status" value="1"/>
</dbReference>
<dbReference type="InterPro" id="IPR053888">
    <property type="entry name" value="MRM3-like_sub_bind"/>
</dbReference>
<dbReference type="GO" id="GO:0032259">
    <property type="term" value="P:methylation"/>
    <property type="evidence" value="ECO:0007669"/>
    <property type="project" value="UniProtKB-KW"/>
</dbReference>
<sequence>MPLTNNDRKLYADLDRAKTRREHGLFMAEGTKCVLDTIGHFEVRSLCATDKWLAIHGHEIPHQVEIITVKRNELERMSHLSTAPEVVAIYRIPQYTIDTEMLSPGITLLLDRVQDPGNLGTIIRIADWYGVRQIICSPDTTDVWGPKVVQSTMGAISRVKCHYTPLPDFISEHRGIPVYGTFLDGDNIYSCRLTETAMIVMGNEGQGISPEVEQAVSRRLLIPSYPPGAPTSESLNVGMATAITLSEFRRNLLE</sequence>
<evidence type="ECO:0000313" key="6">
    <source>
        <dbReference type="EMBL" id="ANU63699.1"/>
    </source>
</evidence>
<dbReference type="Proteomes" id="UP000186351">
    <property type="component" value="Chromosome"/>
</dbReference>
<dbReference type="GeneID" id="65536826"/>
<dbReference type="RefSeq" id="WP_068961004.1">
    <property type="nucleotide sequence ID" value="NZ_CAJTAP010000014.1"/>
</dbReference>
<dbReference type="Pfam" id="PF22435">
    <property type="entry name" value="MRM3-like_sub_bind"/>
    <property type="match status" value="1"/>
</dbReference>
<evidence type="ECO:0000256" key="1">
    <source>
        <dbReference type="ARBA" id="ARBA00007228"/>
    </source>
</evidence>
<dbReference type="STRING" id="1796646.A4V02_08135"/>
<reference evidence="7" key="1">
    <citation type="submission" date="2016-04" db="EMBL/GenBank/DDBJ databases">
        <title>Complete Genome Sequences of Twelve Strains of a Stable Defined Moderately Diverse Mouse Microbiota 2 (sDMDMm2).</title>
        <authorList>
            <person name="Uchimura Y."/>
            <person name="Wyss M."/>
            <person name="Brugiroux S."/>
            <person name="Limenitakis J.P."/>
            <person name="Stecher B."/>
            <person name="McCoy K.D."/>
            <person name="Macpherson A.J."/>
        </authorList>
    </citation>
    <scope>NUCLEOTIDE SEQUENCE [LARGE SCALE GENOMIC DNA]</scope>
    <source>
        <strain evidence="7">YL27</strain>
    </source>
</reference>
<keyword evidence="3 6" id="KW-0808">Transferase</keyword>
<protein>
    <submittedName>
        <fullName evidence="6">RNA methyltransferase</fullName>
    </submittedName>
</protein>
<dbReference type="EMBL" id="CP015402">
    <property type="protein sequence ID" value="ANU63699.1"/>
    <property type="molecule type" value="Genomic_DNA"/>
</dbReference>
<dbReference type="Gene3D" id="3.40.1280.10">
    <property type="match status" value="1"/>
</dbReference>
<dbReference type="InterPro" id="IPR051259">
    <property type="entry name" value="rRNA_Methyltransferase"/>
</dbReference>
<accession>A0A1Z2XIH3</accession>
<dbReference type="InterPro" id="IPR029026">
    <property type="entry name" value="tRNA_m1G_MTases_N"/>
</dbReference>
<feature type="domain" description="MRM3-like substrate binding" evidence="5">
    <location>
        <begin position="9"/>
        <end position="88"/>
    </location>
</feature>
<dbReference type="PANTHER" id="PTHR43191">
    <property type="entry name" value="RRNA METHYLTRANSFERASE 3"/>
    <property type="match status" value="1"/>
</dbReference>
<dbReference type="InterPro" id="IPR001537">
    <property type="entry name" value="SpoU_MeTrfase"/>
</dbReference>
<dbReference type="CDD" id="cd18109">
    <property type="entry name" value="SpoU-like_RNA-MTase"/>
    <property type="match status" value="1"/>
</dbReference>
<dbReference type="AlphaFoldDB" id="A0A1B1SA70"/>
<feature type="domain" description="tRNA/rRNA methyltransferase SpoU type" evidence="4">
    <location>
        <begin position="106"/>
        <end position="245"/>
    </location>
</feature>
<evidence type="ECO:0000259" key="4">
    <source>
        <dbReference type="Pfam" id="PF00588"/>
    </source>
</evidence>
<dbReference type="GO" id="GO:0003723">
    <property type="term" value="F:RNA binding"/>
    <property type="evidence" value="ECO:0007669"/>
    <property type="project" value="InterPro"/>
</dbReference>
<dbReference type="InterPro" id="IPR029028">
    <property type="entry name" value="Alpha/beta_knot_MTases"/>
</dbReference>
<dbReference type="SUPFAM" id="SSF55315">
    <property type="entry name" value="L30e-like"/>
    <property type="match status" value="1"/>
</dbReference>
<evidence type="ECO:0000256" key="2">
    <source>
        <dbReference type="ARBA" id="ARBA00022603"/>
    </source>
</evidence>
<dbReference type="SUPFAM" id="SSF75217">
    <property type="entry name" value="alpha/beta knot"/>
    <property type="match status" value="1"/>
</dbReference>
<evidence type="ECO:0000313" key="7">
    <source>
        <dbReference type="Proteomes" id="UP000186351"/>
    </source>
</evidence>
<dbReference type="InterPro" id="IPR029064">
    <property type="entry name" value="Ribosomal_eL30-like_sf"/>
</dbReference>
<comment type="similarity">
    <text evidence="1">Belongs to the class IV-like SAM-binding methyltransferase superfamily. RNA methyltransferase TrmH family.</text>
</comment>
<proteinExistence type="inferred from homology"/>
<keyword evidence="7" id="KW-1185">Reference proteome</keyword>
<dbReference type="GO" id="GO:0006396">
    <property type="term" value="P:RNA processing"/>
    <property type="evidence" value="ECO:0007669"/>
    <property type="project" value="InterPro"/>
</dbReference>
<evidence type="ECO:0000259" key="5">
    <source>
        <dbReference type="Pfam" id="PF22435"/>
    </source>
</evidence>
<accession>A0A1B1SA70</accession>
<dbReference type="OrthoDB" id="9785673at2"/>
<keyword evidence="2 6" id="KW-0489">Methyltransferase</keyword>
<gene>
    <name evidence="6" type="ORF">A4V02_08135</name>
</gene>
<organism evidence="6 7">
    <name type="scientific">Muribaculum intestinale</name>
    <dbReference type="NCBI Taxonomy" id="1796646"/>
    <lineage>
        <taxon>Bacteria</taxon>
        <taxon>Pseudomonadati</taxon>
        <taxon>Bacteroidota</taxon>
        <taxon>Bacteroidia</taxon>
        <taxon>Bacteroidales</taxon>
        <taxon>Muribaculaceae</taxon>
        <taxon>Muribaculum</taxon>
    </lineage>
</organism>
<dbReference type="GO" id="GO:0008173">
    <property type="term" value="F:RNA methyltransferase activity"/>
    <property type="evidence" value="ECO:0007669"/>
    <property type="project" value="InterPro"/>
</dbReference>
<name>A0A1B1SA70_9BACT</name>